<dbReference type="RefSeq" id="WP_136165484.1">
    <property type="nucleotide sequence ID" value="NZ_KZ819074.1"/>
</dbReference>
<dbReference type="EMBL" id="QDKH01000006">
    <property type="protein sequence ID" value="PWC17707.1"/>
    <property type="molecule type" value="Genomic_DNA"/>
</dbReference>
<dbReference type="InterPro" id="IPR038493">
    <property type="entry name" value="MqsR_sf"/>
</dbReference>
<dbReference type="Proteomes" id="UP000296159">
    <property type="component" value="Unassembled WGS sequence"/>
</dbReference>
<dbReference type="GO" id="GO:0044010">
    <property type="term" value="P:single-species biofilm formation"/>
    <property type="evidence" value="ECO:0007669"/>
    <property type="project" value="InterPro"/>
</dbReference>
<evidence type="ECO:0000313" key="2">
    <source>
        <dbReference type="Proteomes" id="UP000296159"/>
    </source>
</evidence>
<dbReference type="CDD" id="cd12869">
    <property type="entry name" value="MqsR"/>
    <property type="match status" value="1"/>
</dbReference>
<evidence type="ECO:0000313" key="1">
    <source>
        <dbReference type="EMBL" id="PWC17707.1"/>
    </source>
</evidence>
<organism evidence="1 2">
    <name type="scientific">Brenneria corticis</name>
    <dbReference type="NCBI Taxonomy" id="2173106"/>
    <lineage>
        <taxon>Bacteria</taxon>
        <taxon>Pseudomonadati</taxon>
        <taxon>Pseudomonadota</taxon>
        <taxon>Gammaproteobacteria</taxon>
        <taxon>Enterobacterales</taxon>
        <taxon>Pectobacteriaceae</taxon>
        <taxon>Brenneria</taxon>
    </lineage>
</organism>
<dbReference type="GO" id="GO:0009372">
    <property type="term" value="P:quorum sensing"/>
    <property type="evidence" value="ECO:0007669"/>
    <property type="project" value="InterPro"/>
</dbReference>
<comment type="caution">
    <text evidence="1">The sequence shown here is derived from an EMBL/GenBank/DDBJ whole genome shotgun (WGS) entry which is preliminary data.</text>
</comment>
<dbReference type="Gene3D" id="3.30.2310.40">
    <property type="match status" value="1"/>
</dbReference>
<sequence length="98" mass="11240">MEKRTPHTRLHIVKALIAQGKVRATNTALNGADLLGLDFDGMCNAIISLTTDDFYKSMTTYHDHTIWQDVYRPRINTVDLYVKIMVIDDLLIVSFKEK</sequence>
<dbReference type="GO" id="GO:0017148">
    <property type="term" value="P:negative regulation of translation"/>
    <property type="evidence" value="ECO:0007669"/>
    <property type="project" value="InterPro"/>
</dbReference>
<gene>
    <name evidence="1" type="ORF">DDT56_05470</name>
</gene>
<dbReference type="AlphaFoldDB" id="A0A2U1U7U5"/>
<dbReference type="InterPro" id="IPR031451">
    <property type="entry name" value="MqsR_toxin"/>
</dbReference>
<proteinExistence type="predicted"/>
<name>A0A2U1U7U5_9GAMM</name>
<protein>
    <submittedName>
        <fullName evidence="1">mRNA interferase MqsR</fullName>
    </submittedName>
</protein>
<reference evidence="1 2" key="1">
    <citation type="submission" date="2018-04" db="EMBL/GenBank/DDBJ databases">
        <title>Brenneria corticis sp.nov.</title>
        <authorList>
            <person name="Li Y."/>
        </authorList>
    </citation>
    <scope>NUCLEOTIDE SEQUENCE [LARGE SCALE GENOMIC DNA]</scope>
    <source>
        <strain evidence="1 2">CFCC 11842</strain>
    </source>
</reference>
<accession>A0A2U1U7U5</accession>
<keyword evidence="2" id="KW-1185">Reference proteome</keyword>
<dbReference type="Pfam" id="PF15723">
    <property type="entry name" value="MqsR_toxin"/>
    <property type="match status" value="1"/>
</dbReference>